<keyword evidence="3" id="KW-1185">Reference proteome</keyword>
<protein>
    <submittedName>
        <fullName evidence="2">Uncharacterized protein</fullName>
    </submittedName>
</protein>
<dbReference type="EMBL" id="BPLQ01012963">
    <property type="protein sequence ID" value="GIY68872.1"/>
    <property type="molecule type" value="Genomic_DNA"/>
</dbReference>
<reference evidence="2 3" key="1">
    <citation type="submission" date="2021-06" db="EMBL/GenBank/DDBJ databases">
        <title>Caerostris darwini draft genome.</title>
        <authorList>
            <person name="Kono N."/>
            <person name="Arakawa K."/>
        </authorList>
    </citation>
    <scope>NUCLEOTIDE SEQUENCE [LARGE SCALE GENOMIC DNA]</scope>
</reference>
<accession>A0AAV4VEY2</accession>
<sequence>MTIEPSHTTDDHYHVRLQSSSTLPSKRRHCHCERNLIPLRRKDGSHGRERGDLSLKRTRGHCLIRDTEGKICGMTT</sequence>
<feature type="region of interest" description="Disordered" evidence="1">
    <location>
        <begin position="1"/>
        <end position="26"/>
    </location>
</feature>
<dbReference type="AlphaFoldDB" id="A0AAV4VEY2"/>
<comment type="caution">
    <text evidence="2">The sequence shown here is derived from an EMBL/GenBank/DDBJ whole genome shotgun (WGS) entry which is preliminary data.</text>
</comment>
<evidence type="ECO:0000313" key="3">
    <source>
        <dbReference type="Proteomes" id="UP001054837"/>
    </source>
</evidence>
<proteinExistence type="predicted"/>
<gene>
    <name evidence="2" type="ORF">CDAR_41041</name>
</gene>
<name>A0AAV4VEY2_9ARAC</name>
<dbReference type="Proteomes" id="UP001054837">
    <property type="component" value="Unassembled WGS sequence"/>
</dbReference>
<evidence type="ECO:0000256" key="1">
    <source>
        <dbReference type="SAM" id="MobiDB-lite"/>
    </source>
</evidence>
<organism evidence="2 3">
    <name type="scientific">Caerostris darwini</name>
    <dbReference type="NCBI Taxonomy" id="1538125"/>
    <lineage>
        <taxon>Eukaryota</taxon>
        <taxon>Metazoa</taxon>
        <taxon>Ecdysozoa</taxon>
        <taxon>Arthropoda</taxon>
        <taxon>Chelicerata</taxon>
        <taxon>Arachnida</taxon>
        <taxon>Araneae</taxon>
        <taxon>Araneomorphae</taxon>
        <taxon>Entelegynae</taxon>
        <taxon>Araneoidea</taxon>
        <taxon>Araneidae</taxon>
        <taxon>Caerostris</taxon>
    </lineage>
</organism>
<evidence type="ECO:0000313" key="2">
    <source>
        <dbReference type="EMBL" id="GIY68872.1"/>
    </source>
</evidence>